<evidence type="ECO:0000313" key="2">
    <source>
        <dbReference type="Proteomes" id="UP000294933"/>
    </source>
</evidence>
<feature type="non-terminal residue" evidence="1">
    <location>
        <position position="1"/>
    </location>
</feature>
<name>A0A4Y7PKN0_9AGAM</name>
<dbReference type="STRING" id="50990.A0A4Y7PKN0"/>
<gene>
    <name evidence="1" type="ORF">BD410DRAFT_733330</name>
</gene>
<keyword evidence="2" id="KW-1185">Reference proteome</keyword>
<accession>A0A4Y7PKN0</accession>
<proteinExistence type="predicted"/>
<dbReference type="EMBL" id="ML170296">
    <property type="protein sequence ID" value="TDL14990.1"/>
    <property type="molecule type" value="Genomic_DNA"/>
</dbReference>
<reference evidence="1 2" key="1">
    <citation type="submission" date="2018-06" db="EMBL/GenBank/DDBJ databases">
        <title>A transcriptomic atlas of mushroom development highlights an independent origin of complex multicellularity.</title>
        <authorList>
            <consortium name="DOE Joint Genome Institute"/>
            <person name="Krizsan K."/>
            <person name="Almasi E."/>
            <person name="Merenyi Z."/>
            <person name="Sahu N."/>
            <person name="Viragh M."/>
            <person name="Koszo T."/>
            <person name="Mondo S."/>
            <person name="Kiss B."/>
            <person name="Balint B."/>
            <person name="Kues U."/>
            <person name="Barry K."/>
            <person name="Hegedus J.C."/>
            <person name="Henrissat B."/>
            <person name="Johnson J."/>
            <person name="Lipzen A."/>
            <person name="Ohm R."/>
            <person name="Nagy I."/>
            <person name="Pangilinan J."/>
            <person name="Yan J."/>
            <person name="Xiong Y."/>
            <person name="Grigoriev I.V."/>
            <person name="Hibbett D.S."/>
            <person name="Nagy L.G."/>
        </authorList>
    </citation>
    <scope>NUCLEOTIDE SEQUENCE [LARGE SCALE GENOMIC DNA]</scope>
    <source>
        <strain evidence="1 2">SZMC22713</strain>
    </source>
</reference>
<organism evidence="1 2">
    <name type="scientific">Rickenella mellea</name>
    <dbReference type="NCBI Taxonomy" id="50990"/>
    <lineage>
        <taxon>Eukaryota</taxon>
        <taxon>Fungi</taxon>
        <taxon>Dikarya</taxon>
        <taxon>Basidiomycota</taxon>
        <taxon>Agaricomycotina</taxon>
        <taxon>Agaricomycetes</taxon>
        <taxon>Hymenochaetales</taxon>
        <taxon>Rickenellaceae</taxon>
        <taxon>Rickenella</taxon>
    </lineage>
</organism>
<sequence length="111" mass="11947">NLKFHWYTAKDQVKPIGASEKKRSSHDTQSWFHSQEINIMIDSPDITQAMISGINANQNTSIYGAVGKEDGIWRDRDGNVVQSSGIAAPGPMGIVKGFGGAIARVRGTGGF</sequence>
<dbReference type="OrthoDB" id="9997422at2759"/>
<protein>
    <submittedName>
        <fullName evidence="1">Uncharacterized protein</fullName>
    </submittedName>
</protein>
<evidence type="ECO:0000313" key="1">
    <source>
        <dbReference type="EMBL" id="TDL14990.1"/>
    </source>
</evidence>
<dbReference type="VEuPathDB" id="FungiDB:BD410DRAFT_733330"/>
<dbReference type="AlphaFoldDB" id="A0A4Y7PKN0"/>
<dbReference type="Proteomes" id="UP000294933">
    <property type="component" value="Unassembled WGS sequence"/>
</dbReference>